<dbReference type="EMBL" id="CBSV010000194">
    <property type="protein sequence ID" value="CDH02533.1"/>
    <property type="molecule type" value="Genomic_DNA"/>
</dbReference>
<dbReference type="HOGENOM" id="CLU_046670_12_3_6"/>
<gene>
    <name evidence="2" type="ORF">XBFM1_2730004</name>
</gene>
<protein>
    <submittedName>
        <fullName evidence="2">Similarities with phage-related protein</fullName>
    </submittedName>
</protein>
<accession>A0A077NVX4</accession>
<comment type="caution">
    <text evidence="2">The sequence shown here is derived from an EMBL/GenBank/DDBJ whole genome shotgun (WGS) entry which is preliminary data.</text>
</comment>
<proteinExistence type="predicted"/>
<dbReference type="InterPro" id="IPR003497">
    <property type="entry name" value="BRO_N_domain"/>
</dbReference>
<feature type="domain" description="Bro-N" evidence="1">
    <location>
        <begin position="1"/>
        <end position="110"/>
    </location>
</feature>
<name>A0A077NVX4_XENBV</name>
<dbReference type="AlphaFoldDB" id="A0A077NVX4"/>
<evidence type="ECO:0000259" key="1">
    <source>
        <dbReference type="PROSITE" id="PS51750"/>
    </source>
</evidence>
<dbReference type="PANTHER" id="PTHR36180">
    <property type="entry name" value="DNA-BINDING PROTEIN-RELATED-RELATED"/>
    <property type="match status" value="1"/>
</dbReference>
<dbReference type="Pfam" id="PF02498">
    <property type="entry name" value="Bro-N"/>
    <property type="match status" value="1"/>
</dbReference>
<reference evidence="2" key="1">
    <citation type="submission" date="2013-07" db="EMBL/GenBank/DDBJ databases">
        <title>Sub-species coevolution in mutualistic symbiosis.</title>
        <authorList>
            <person name="Murfin K."/>
            <person name="Klassen J."/>
            <person name="Lee M."/>
            <person name="Forst S."/>
            <person name="Stock P."/>
            <person name="Goodrich-Blair H."/>
        </authorList>
    </citation>
    <scope>NUCLEOTIDE SEQUENCE [LARGE SCALE GENOMIC DNA]</scope>
    <source>
        <strain evidence="2">Feltiae Moldova</strain>
    </source>
</reference>
<dbReference type="RefSeq" id="WP_051863153.1">
    <property type="nucleotide sequence ID" value="NZ_CAWLWD010000232.1"/>
</dbReference>
<dbReference type="SMART" id="SM01040">
    <property type="entry name" value="Bro-N"/>
    <property type="match status" value="1"/>
</dbReference>
<dbReference type="PROSITE" id="PS51750">
    <property type="entry name" value="BRO_N"/>
    <property type="match status" value="1"/>
</dbReference>
<organism evidence="2">
    <name type="scientific">Xenorhabdus bovienii str. feltiae Moldova</name>
    <dbReference type="NCBI Taxonomy" id="1398200"/>
    <lineage>
        <taxon>Bacteria</taxon>
        <taxon>Pseudomonadati</taxon>
        <taxon>Pseudomonadota</taxon>
        <taxon>Gammaproteobacteria</taxon>
        <taxon>Enterobacterales</taxon>
        <taxon>Morganellaceae</taxon>
        <taxon>Xenorhabdus</taxon>
    </lineage>
</organism>
<sequence>MANLSVTPFMFENQQVRTLTKNGNPWFVAQDVCDALKIKNSRDAIAKLDDEKGVALTDTLGGEQKINIINESGMYFLTIRCRDAVKIGTLSHRFRKWVTSVVLPTIERLVTI</sequence>
<evidence type="ECO:0000313" key="2">
    <source>
        <dbReference type="EMBL" id="CDH02533.1"/>
    </source>
</evidence>
<dbReference type="Proteomes" id="UP000028487">
    <property type="component" value="Unassembled WGS sequence"/>
</dbReference>
<dbReference type="PANTHER" id="PTHR36180:SF2">
    <property type="entry name" value="BRO FAMILY PROTEIN"/>
    <property type="match status" value="1"/>
</dbReference>